<sequence length="320" mass="33474">MRRSLTFTLLTGIATLASAQQQPPRGPAPVDPALAAREAAQRAAADKLPDAAGSGPFKAIKEVDPTLANHVVYRPATIPASRKLGMIVWGNGGCREDGASARQHLGELASHGYVVIAPGTILSGPGAPPPQPEKQGLFVQTTTADVLAGLDWALAENKRRGSRYFGRIDPALVGVAGHSCGGLQAIQAAADPRIRAVIVHNSGVFADGSNPIRGMTIDKSALTKFHTPVLYVLGGSSDVAYPNGTDDFRKIAHVPAMLLNLNVGHGGTFREPGGGAVAQVSAKWFEWQLRGDKAAARTFTGPNCGVCTDPKWTVERKGIS</sequence>
<feature type="domain" description="PET hydrolase/cutinase-like" evidence="2">
    <location>
        <begin position="72"/>
        <end position="198"/>
    </location>
</feature>
<name>A0A285R2B4_9SPHN</name>
<evidence type="ECO:0000256" key="1">
    <source>
        <dbReference type="SAM" id="SignalP"/>
    </source>
</evidence>
<reference evidence="3 4" key="1">
    <citation type="submission" date="2017-07" db="EMBL/GenBank/DDBJ databases">
        <authorList>
            <person name="Sun Z.S."/>
            <person name="Albrecht U."/>
            <person name="Echele G."/>
            <person name="Lee C.C."/>
        </authorList>
    </citation>
    <scope>NUCLEOTIDE SEQUENCE [LARGE SCALE GENOMIC DNA]</scope>
    <source>
        <strain evidence="3 4">CGMCC 1.12672</strain>
    </source>
</reference>
<dbReference type="Pfam" id="PF12740">
    <property type="entry name" value="PETase"/>
    <property type="match status" value="1"/>
</dbReference>
<protein>
    <submittedName>
        <fullName evidence="3">Dienelactone hydrolase family protein</fullName>
    </submittedName>
</protein>
<dbReference type="EMBL" id="OBMI01000003">
    <property type="protein sequence ID" value="SOB88235.1"/>
    <property type="molecule type" value="Genomic_DNA"/>
</dbReference>
<keyword evidence="3" id="KW-0378">Hydrolase</keyword>
<dbReference type="Proteomes" id="UP000219494">
    <property type="component" value="Unassembled WGS sequence"/>
</dbReference>
<accession>A0A285R2B4</accession>
<dbReference type="InterPro" id="IPR029058">
    <property type="entry name" value="AB_hydrolase_fold"/>
</dbReference>
<dbReference type="Gene3D" id="3.40.50.1820">
    <property type="entry name" value="alpha/beta hydrolase"/>
    <property type="match status" value="1"/>
</dbReference>
<dbReference type="SUPFAM" id="SSF53474">
    <property type="entry name" value="alpha/beta-Hydrolases"/>
    <property type="match status" value="1"/>
</dbReference>
<dbReference type="InterPro" id="IPR041127">
    <property type="entry name" value="PET_hydrolase/cutinase-like"/>
</dbReference>
<gene>
    <name evidence="3" type="ORF">SAMN06297144_3380</name>
</gene>
<dbReference type="GO" id="GO:0016787">
    <property type="term" value="F:hydrolase activity"/>
    <property type="evidence" value="ECO:0007669"/>
    <property type="project" value="UniProtKB-KW"/>
</dbReference>
<proteinExistence type="predicted"/>
<feature type="chain" id="PRO_5013126286" evidence="1">
    <location>
        <begin position="20"/>
        <end position="320"/>
    </location>
</feature>
<evidence type="ECO:0000313" key="3">
    <source>
        <dbReference type="EMBL" id="SOB88235.1"/>
    </source>
</evidence>
<organism evidence="3 4">
    <name type="scientific">Sphingomonas guangdongensis</name>
    <dbReference type="NCBI Taxonomy" id="1141890"/>
    <lineage>
        <taxon>Bacteria</taxon>
        <taxon>Pseudomonadati</taxon>
        <taxon>Pseudomonadota</taxon>
        <taxon>Alphaproteobacteria</taxon>
        <taxon>Sphingomonadales</taxon>
        <taxon>Sphingomonadaceae</taxon>
        <taxon>Sphingomonas</taxon>
    </lineage>
</organism>
<evidence type="ECO:0000259" key="2">
    <source>
        <dbReference type="Pfam" id="PF12740"/>
    </source>
</evidence>
<dbReference type="AlphaFoldDB" id="A0A285R2B4"/>
<dbReference type="PANTHER" id="PTHR33428">
    <property type="entry name" value="CHLOROPHYLLASE-2, CHLOROPLASTIC"/>
    <property type="match status" value="1"/>
</dbReference>
<evidence type="ECO:0000313" key="4">
    <source>
        <dbReference type="Proteomes" id="UP000219494"/>
    </source>
</evidence>
<feature type="signal peptide" evidence="1">
    <location>
        <begin position="1"/>
        <end position="19"/>
    </location>
</feature>
<keyword evidence="1" id="KW-0732">Signal</keyword>
<keyword evidence="4" id="KW-1185">Reference proteome</keyword>
<dbReference type="OrthoDB" id="9812672at2"/>
<dbReference type="RefSeq" id="WP_144033624.1">
    <property type="nucleotide sequence ID" value="NZ_OBMI01000003.1"/>
</dbReference>
<dbReference type="PANTHER" id="PTHR33428:SF14">
    <property type="entry name" value="CARBOXYLESTERASE TYPE B DOMAIN-CONTAINING PROTEIN"/>
    <property type="match status" value="1"/>
</dbReference>